<keyword evidence="3" id="KW-1185">Reference proteome</keyword>
<comment type="caution">
    <text evidence="2">The sequence shown here is derived from an EMBL/GenBank/DDBJ whole genome shotgun (WGS) entry which is preliminary data.</text>
</comment>
<organism evidence="2 3">
    <name type="scientific">Ottowia beijingensis</name>
    <dbReference type="NCBI Taxonomy" id="1207057"/>
    <lineage>
        <taxon>Bacteria</taxon>
        <taxon>Pseudomonadati</taxon>
        <taxon>Pseudomonadota</taxon>
        <taxon>Betaproteobacteria</taxon>
        <taxon>Burkholderiales</taxon>
        <taxon>Comamonadaceae</taxon>
        <taxon>Ottowia</taxon>
    </lineage>
</organism>
<dbReference type="Proteomes" id="UP000589716">
    <property type="component" value="Unassembled WGS sequence"/>
</dbReference>
<sequence>MASSSSKSSSKRAPAQPHPAGPEQAQNIWLAGMGALAKAQTEGSKAFDSLVKQGLALQNQTQALAKAQFAEAAQRIEAMATTSPLGPERWNALEGIFEKRVASALARLGLPDAEALERLEARVAALEQALARQPKGAEAEPAAAAAKKPATRTKRTP</sequence>
<evidence type="ECO:0000313" key="2">
    <source>
        <dbReference type="EMBL" id="NZA01511.1"/>
    </source>
</evidence>
<dbReference type="Pfam" id="PF05597">
    <property type="entry name" value="Phasin"/>
    <property type="match status" value="1"/>
</dbReference>
<gene>
    <name evidence="2" type="ORF">H0I39_06545</name>
</gene>
<feature type="region of interest" description="Disordered" evidence="1">
    <location>
        <begin position="1"/>
        <end position="26"/>
    </location>
</feature>
<dbReference type="RefSeq" id="WP_180549975.1">
    <property type="nucleotide sequence ID" value="NZ_JACCKX010000001.1"/>
</dbReference>
<dbReference type="AlphaFoldDB" id="A0A853IUI8"/>
<dbReference type="PANTHER" id="PTHR38664:SF1">
    <property type="entry name" value="SLR0058 PROTEIN"/>
    <property type="match status" value="1"/>
</dbReference>
<accession>A0A853IUI8</accession>
<dbReference type="InterPro" id="IPR008769">
    <property type="entry name" value="PhaF_PhaI"/>
</dbReference>
<name>A0A853IUI8_9BURK</name>
<proteinExistence type="predicted"/>
<dbReference type="PANTHER" id="PTHR38664">
    <property type="entry name" value="SLR0058 PROTEIN"/>
    <property type="match status" value="1"/>
</dbReference>
<protein>
    <submittedName>
        <fullName evidence="2">Phasin family protein</fullName>
    </submittedName>
</protein>
<reference evidence="2 3" key="1">
    <citation type="submission" date="2020-07" db="EMBL/GenBank/DDBJ databases">
        <authorList>
            <person name="Maaloum M."/>
        </authorList>
    </citation>
    <scope>NUCLEOTIDE SEQUENCE [LARGE SCALE GENOMIC DNA]</scope>
    <source>
        <strain evidence="2 3">GCS-AN-3</strain>
    </source>
</reference>
<evidence type="ECO:0000256" key="1">
    <source>
        <dbReference type="SAM" id="MobiDB-lite"/>
    </source>
</evidence>
<feature type="region of interest" description="Disordered" evidence="1">
    <location>
        <begin position="131"/>
        <end position="157"/>
    </location>
</feature>
<evidence type="ECO:0000313" key="3">
    <source>
        <dbReference type="Proteomes" id="UP000589716"/>
    </source>
</evidence>
<feature type="compositionally biased region" description="Low complexity" evidence="1">
    <location>
        <begin position="139"/>
        <end position="148"/>
    </location>
</feature>
<dbReference type="EMBL" id="JACCKX010000001">
    <property type="protein sequence ID" value="NZA01511.1"/>
    <property type="molecule type" value="Genomic_DNA"/>
</dbReference>